<reference evidence="1" key="1">
    <citation type="submission" date="2018-06" db="EMBL/GenBank/DDBJ databases">
        <authorList>
            <person name="Zhirakovskaya E."/>
        </authorList>
    </citation>
    <scope>NUCLEOTIDE SEQUENCE</scope>
</reference>
<proteinExistence type="predicted"/>
<gene>
    <name evidence="1" type="ORF">MNBD_GAMMA02-217</name>
</gene>
<sequence length="67" mass="7727">MKINTQVQLLVTFFKELLLRVKSNTPGSTTVFKLSKSAFHHHLITATILAECRQFVVLLWEADEVFH</sequence>
<evidence type="ECO:0000313" key="1">
    <source>
        <dbReference type="EMBL" id="VAW46058.1"/>
    </source>
</evidence>
<dbReference type="AlphaFoldDB" id="A0A3B0VQU4"/>
<accession>A0A3B0VQU4</accession>
<protein>
    <submittedName>
        <fullName evidence="1">Uncharacterized protein</fullName>
    </submittedName>
</protein>
<name>A0A3B0VQU4_9ZZZZ</name>
<dbReference type="EMBL" id="UOFA01000255">
    <property type="protein sequence ID" value="VAW46058.1"/>
    <property type="molecule type" value="Genomic_DNA"/>
</dbReference>
<organism evidence="1">
    <name type="scientific">hydrothermal vent metagenome</name>
    <dbReference type="NCBI Taxonomy" id="652676"/>
    <lineage>
        <taxon>unclassified sequences</taxon>
        <taxon>metagenomes</taxon>
        <taxon>ecological metagenomes</taxon>
    </lineage>
</organism>